<dbReference type="InterPro" id="IPR027434">
    <property type="entry name" value="Homing_endonucl"/>
</dbReference>
<dbReference type="EMBL" id="MNVM01000003">
    <property type="protein sequence ID" value="OIO30073.1"/>
    <property type="molecule type" value="Genomic_DNA"/>
</dbReference>
<dbReference type="Gene3D" id="3.10.28.10">
    <property type="entry name" value="Homing endonucleases"/>
    <property type="match status" value="1"/>
</dbReference>
<gene>
    <name evidence="2" type="ORF">AUJ22_00180</name>
</gene>
<dbReference type="Proteomes" id="UP000185769">
    <property type="component" value="Unassembled WGS sequence"/>
</dbReference>
<dbReference type="GO" id="GO:0004519">
    <property type="term" value="F:endonuclease activity"/>
    <property type="evidence" value="ECO:0007669"/>
    <property type="project" value="InterPro"/>
</dbReference>
<dbReference type="PRINTS" id="PR00379">
    <property type="entry name" value="INTEIN"/>
</dbReference>
<accession>A0A1J4V466</accession>
<proteinExistence type="predicted"/>
<organism evidence="2 3">
    <name type="scientific">Candidatus Nomurabacteria bacterium CG1_02_31_12</name>
    <dbReference type="NCBI Taxonomy" id="1805280"/>
    <lineage>
        <taxon>Bacteria</taxon>
        <taxon>Candidatus Nomuraibacteriota</taxon>
    </lineage>
</organism>
<dbReference type="InterPro" id="IPR004860">
    <property type="entry name" value="LAGLIDADG_dom"/>
</dbReference>
<name>A0A1J4V466_9BACT</name>
<dbReference type="GO" id="GO:0016539">
    <property type="term" value="P:intein-mediated protein splicing"/>
    <property type="evidence" value="ECO:0007669"/>
    <property type="project" value="InterPro"/>
</dbReference>
<reference evidence="2 3" key="1">
    <citation type="journal article" date="2016" name="Environ. Microbiol.">
        <title>Genomic resolution of a cold subsurface aquifer community provides metabolic insights for novel microbes adapted to high CO concentrations.</title>
        <authorList>
            <person name="Probst A.J."/>
            <person name="Castelle C.J."/>
            <person name="Singh A."/>
            <person name="Brown C.T."/>
            <person name="Anantharaman K."/>
            <person name="Sharon I."/>
            <person name="Hug L.A."/>
            <person name="Burstein D."/>
            <person name="Emerson J.B."/>
            <person name="Thomas B.C."/>
            <person name="Banfield J.F."/>
        </authorList>
    </citation>
    <scope>NUCLEOTIDE SEQUENCE [LARGE SCALE GENOMIC DNA]</scope>
    <source>
        <strain evidence="2">CG1_02_31_12</strain>
    </source>
</reference>
<dbReference type="PROSITE" id="PS50819">
    <property type="entry name" value="INTEIN_ENDONUCLEASE"/>
    <property type="match status" value="1"/>
</dbReference>
<dbReference type="Pfam" id="PF14528">
    <property type="entry name" value="LAGLIDADG_3"/>
    <property type="match status" value="1"/>
</dbReference>
<protein>
    <recommendedName>
        <fullName evidence="1">DOD-type homing endonuclease domain-containing protein</fullName>
    </recommendedName>
</protein>
<sequence length="345" mass="40136">MAEPLITNRIKFNKEGVQSKFILHSKEVLNLTWSVFAHKLKVHPRTLAEWVREKFTMSEKAAKMISKLSRLKIPKDNIIINWDGHLKKISKSGGRAVMAKYGKVSTNEEYRKERWEKWWKNTGQYKKNPRGFQSLIKIKIPPKDNLLAEFVGIMLGDGGVNQFYTTVTLSSVEKQYIIFVSKIINKLFNVVPMVYKHKDAKAVRIVINRKQMVDFCQEIGLVKGNKIKQQIDIPNWIKENQDFSKACIRGLIDTDGCFYNNSYIVNGKKYFYFKIAFISASKPLISSVAEILGDLGIKVIINKHYRDIRIVESQYVLKYIQEVSSNNQKHLKKIKKWKKSKNMLK</sequence>
<evidence type="ECO:0000313" key="2">
    <source>
        <dbReference type="EMBL" id="OIO30073.1"/>
    </source>
</evidence>
<comment type="caution">
    <text evidence="2">The sequence shown here is derived from an EMBL/GenBank/DDBJ whole genome shotgun (WGS) entry which is preliminary data.</text>
</comment>
<evidence type="ECO:0000313" key="3">
    <source>
        <dbReference type="Proteomes" id="UP000185769"/>
    </source>
</evidence>
<feature type="domain" description="DOD-type homing endonuclease" evidence="1">
    <location>
        <begin position="150"/>
        <end position="297"/>
    </location>
</feature>
<dbReference type="InterPro" id="IPR004042">
    <property type="entry name" value="Intein_endonuc_central"/>
</dbReference>
<evidence type="ECO:0000259" key="1">
    <source>
        <dbReference type="PROSITE" id="PS50819"/>
    </source>
</evidence>
<dbReference type="SUPFAM" id="SSF55608">
    <property type="entry name" value="Homing endonucleases"/>
    <property type="match status" value="2"/>
</dbReference>
<dbReference type="STRING" id="1805280.AUJ22_00180"/>
<dbReference type="InterPro" id="IPR006142">
    <property type="entry name" value="INTEIN"/>
</dbReference>
<dbReference type="AlphaFoldDB" id="A0A1J4V466"/>